<proteinExistence type="predicted"/>
<dbReference type="InterPro" id="IPR006694">
    <property type="entry name" value="Fatty_acid_hydroxylase"/>
</dbReference>
<comment type="subcellular location">
    <subcellularLocation>
        <location evidence="1">Membrane</location>
    </subcellularLocation>
</comment>
<sequence>MSGDTPCVYTRTNSQFLLNSDFDELIGDALYDKLQNPFAEGASAASTSSKWVALAASNLSYSPPPASLKSFTTYLAELPGLDHLPRDSIVRQSLSLCLITYVSVLLMYFGVAGFSYYFIFDHRMKLHPRFQKDQVRREIQHSLDAIGPLTLMTVPWFLGDVRGYSKMYDTMAEGPFGAEGGWKAWAYMAFSIALFFWFTDITIYYIHRAVHLPILYKKLHKPHHRWVIPTPFASHAFHPVDGYFQSIPYHAAAYLWPIHKTTWIASFIAVNLWTVFIHDSDMISGHFLEHYINGPAHHTLHHLYFTCNYGQYFTLMDKAGGSFRIPSKGDDPLDLVLATIAEKEKEKGGKLSKVEVMEVAEAHMGPLRRRLSGESSSSTEIMASDSSGEEEEVSLATKKLL</sequence>
<evidence type="ECO:0000256" key="2">
    <source>
        <dbReference type="ARBA" id="ARBA00022692"/>
    </source>
</evidence>
<evidence type="ECO:0000256" key="3">
    <source>
        <dbReference type="ARBA" id="ARBA00022989"/>
    </source>
</evidence>
<dbReference type="Proteomes" id="UP000193467">
    <property type="component" value="Unassembled WGS sequence"/>
</dbReference>
<keyword evidence="4 6" id="KW-0472">Membrane</keyword>
<comment type="caution">
    <text evidence="8">The sequence shown here is derived from an EMBL/GenBank/DDBJ whole genome shotgun (WGS) entry which is preliminary data.</text>
</comment>
<dbReference type="FunCoup" id="A0A1Y2G4G8">
    <property type="interactions" value="126"/>
</dbReference>
<accession>A0A1Y2G4G8</accession>
<evidence type="ECO:0000313" key="8">
    <source>
        <dbReference type="EMBL" id="ORY92812.1"/>
    </source>
</evidence>
<dbReference type="GO" id="GO:0005506">
    <property type="term" value="F:iron ion binding"/>
    <property type="evidence" value="ECO:0007669"/>
    <property type="project" value="InterPro"/>
</dbReference>
<name>A0A1Y2G4G8_9BASI</name>
<protein>
    <recommendedName>
        <fullName evidence="7">Fatty acid hydroxylase domain-containing protein</fullName>
    </recommendedName>
</protein>
<dbReference type="InParanoid" id="A0A1Y2G4G8"/>
<dbReference type="OrthoDB" id="6354873at2759"/>
<feature type="transmembrane region" description="Helical" evidence="6">
    <location>
        <begin position="184"/>
        <end position="206"/>
    </location>
</feature>
<evidence type="ECO:0000256" key="6">
    <source>
        <dbReference type="SAM" id="Phobius"/>
    </source>
</evidence>
<dbReference type="GO" id="GO:0008610">
    <property type="term" value="P:lipid biosynthetic process"/>
    <property type="evidence" value="ECO:0007669"/>
    <property type="project" value="InterPro"/>
</dbReference>
<evidence type="ECO:0000259" key="7">
    <source>
        <dbReference type="Pfam" id="PF04116"/>
    </source>
</evidence>
<dbReference type="GO" id="GO:0016491">
    <property type="term" value="F:oxidoreductase activity"/>
    <property type="evidence" value="ECO:0007669"/>
    <property type="project" value="InterPro"/>
</dbReference>
<keyword evidence="9" id="KW-1185">Reference proteome</keyword>
<evidence type="ECO:0000313" key="9">
    <source>
        <dbReference type="Proteomes" id="UP000193467"/>
    </source>
</evidence>
<keyword evidence="3 6" id="KW-1133">Transmembrane helix</keyword>
<dbReference type="Pfam" id="PF04116">
    <property type="entry name" value="FA_hydroxylase"/>
    <property type="match status" value="1"/>
</dbReference>
<dbReference type="EMBL" id="MCGR01000001">
    <property type="protein sequence ID" value="ORY92812.1"/>
    <property type="molecule type" value="Genomic_DNA"/>
</dbReference>
<evidence type="ECO:0000256" key="1">
    <source>
        <dbReference type="ARBA" id="ARBA00004370"/>
    </source>
</evidence>
<feature type="domain" description="Fatty acid hydroxylase" evidence="7">
    <location>
        <begin position="193"/>
        <end position="321"/>
    </location>
</feature>
<keyword evidence="2 6" id="KW-0812">Transmembrane</keyword>
<reference evidence="8 9" key="1">
    <citation type="submission" date="2016-07" db="EMBL/GenBank/DDBJ databases">
        <title>Pervasive Adenine N6-methylation of Active Genes in Fungi.</title>
        <authorList>
            <consortium name="DOE Joint Genome Institute"/>
            <person name="Mondo S.J."/>
            <person name="Dannebaum R.O."/>
            <person name="Kuo R.C."/>
            <person name="Labutti K."/>
            <person name="Haridas S."/>
            <person name="Kuo A."/>
            <person name="Salamov A."/>
            <person name="Ahrendt S.R."/>
            <person name="Lipzen A."/>
            <person name="Sullivan W."/>
            <person name="Andreopoulos W.B."/>
            <person name="Clum A."/>
            <person name="Lindquist E."/>
            <person name="Daum C."/>
            <person name="Ramamoorthy G.K."/>
            <person name="Gryganskyi A."/>
            <person name="Culley D."/>
            <person name="Magnuson J.K."/>
            <person name="James T.Y."/>
            <person name="O'Malley M.A."/>
            <person name="Stajich J.E."/>
            <person name="Spatafora J.W."/>
            <person name="Visel A."/>
            <person name="Grigoriev I.V."/>
        </authorList>
    </citation>
    <scope>NUCLEOTIDE SEQUENCE [LARGE SCALE GENOMIC DNA]</scope>
    <source>
        <strain evidence="8 9">62-1032</strain>
    </source>
</reference>
<gene>
    <name evidence="8" type="ORF">BCR35DRAFT_286190</name>
</gene>
<feature type="region of interest" description="Disordered" evidence="5">
    <location>
        <begin position="367"/>
        <end position="401"/>
    </location>
</feature>
<evidence type="ECO:0000256" key="5">
    <source>
        <dbReference type="SAM" id="MobiDB-lite"/>
    </source>
</evidence>
<feature type="transmembrane region" description="Helical" evidence="6">
    <location>
        <begin position="98"/>
        <end position="120"/>
    </location>
</feature>
<organism evidence="8 9">
    <name type="scientific">Leucosporidium creatinivorum</name>
    <dbReference type="NCBI Taxonomy" id="106004"/>
    <lineage>
        <taxon>Eukaryota</taxon>
        <taxon>Fungi</taxon>
        <taxon>Dikarya</taxon>
        <taxon>Basidiomycota</taxon>
        <taxon>Pucciniomycotina</taxon>
        <taxon>Microbotryomycetes</taxon>
        <taxon>Leucosporidiales</taxon>
        <taxon>Leucosporidium</taxon>
    </lineage>
</organism>
<dbReference type="GO" id="GO:0016020">
    <property type="term" value="C:membrane"/>
    <property type="evidence" value="ECO:0007669"/>
    <property type="project" value="UniProtKB-SubCell"/>
</dbReference>
<evidence type="ECO:0000256" key="4">
    <source>
        <dbReference type="ARBA" id="ARBA00023136"/>
    </source>
</evidence>
<feature type="compositionally biased region" description="Low complexity" evidence="5">
    <location>
        <begin position="373"/>
        <end position="386"/>
    </location>
</feature>
<dbReference type="PANTHER" id="PTHR11863">
    <property type="entry name" value="STEROL DESATURASE"/>
    <property type="match status" value="1"/>
</dbReference>
<feature type="transmembrane region" description="Helical" evidence="6">
    <location>
        <begin position="141"/>
        <end position="158"/>
    </location>
</feature>
<dbReference type="AlphaFoldDB" id="A0A1Y2G4G8"/>
<dbReference type="STRING" id="106004.A0A1Y2G4G8"/>
<dbReference type="InterPro" id="IPR050307">
    <property type="entry name" value="Sterol_Desaturase_Related"/>
</dbReference>